<dbReference type="SUPFAM" id="SSF47413">
    <property type="entry name" value="lambda repressor-like DNA-binding domains"/>
    <property type="match status" value="1"/>
</dbReference>
<keyword evidence="3" id="KW-1185">Reference proteome</keyword>
<dbReference type="InterPro" id="IPR001387">
    <property type="entry name" value="Cro/C1-type_HTH"/>
</dbReference>
<evidence type="ECO:0000259" key="1">
    <source>
        <dbReference type="PROSITE" id="PS50943"/>
    </source>
</evidence>
<proteinExistence type="predicted"/>
<dbReference type="RefSeq" id="WP_241666172.1">
    <property type="nucleotide sequence ID" value="NZ_JACHHE010000007.1"/>
</dbReference>
<gene>
    <name evidence="2" type="ORF">HNQ44_002560</name>
</gene>
<dbReference type="InterPro" id="IPR010982">
    <property type="entry name" value="Lambda_DNA-bd_dom_sf"/>
</dbReference>
<dbReference type="CDD" id="cd00093">
    <property type="entry name" value="HTH_XRE"/>
    <property type="match status" value="1"/>
</dbReference>
<evidence type="ECO:0000313" key="3">
    <source>
        <dbReference type="Proteomes" id="UP000525923"/>
    </source>
</evidence>
<name>A0A7W8CT20_9BACL</name>
<dbReference type="Proteomes" id="UP000525923">
    <property type="component" value="Unassembled WGS sequence"/>
</dbReference>
<reference evidence="2 3" key="1">
    <citation type="submission" date="2020-08" db="EMBL/GenBank/DDBJ databases">
        <title>Genomic Encyclopedia of Type Strains, Phase IV (KMG-IV): sequencing the most valuable type-strain genomes for metagenomic binning, comparative biology and taxonomic classification.</title>
        <authorList>
            <person name="Goeker M."/>
        </authorList>
    </citation>
    <scope>NUCLEOTIDE SEQUENCE [LARGE SCALE GENOMIC DNA]</scope>
    <source>
        <strain evidence="2 3">DSM 15895</strain>
    </source>
</reference>
<organism evidence="2 3">
    <name type="scientific">Planococcus koreensis</name>
    <dbReference type="NCBI Taxonomy" id="112331"/>
    <lineage>
        <taxon>Bacteria</taxon>
        <taxon>Bacillati</taxon>
        <taxon>Bacillota</taxon>
        <taxon>Bacilli</taxon>
        <taxon>Bacillales</taxon>
        <taxon>Caryophanaceae</taxon>
        <taxon>Planococcus</taxon>
    </lineage>
</organism>
<dbReference type="AlphaFoldDB" id="A0A7W8CT20"/>
<dbReference type="EMBL" id="JACHHE010000007">
    <property type="protein sequence ID" value="MBB5181095.1"/>
    <property type="molecule type" value="Genomic_DNA"/>
</dbReference>
<evidence type="ECO:0000313" key="2">
    <source>
        <dbReference type="EMBL" id="MBB5181095.1"/>
    </source>
</evidence>
<feature type="domain" description="HTH cro/C1-type" evidence="1">
    <location>
        <begin position="2"/>
        <end position="43"/>
    </location>
</feature>
<accession>A0A7W8CT20</accession>
<dbReference type="PROSITE" id="PS50943">
    <property type="entry name" value="HTH_CROC1"/>
    <property type="match status" value="1"/>
</dbReference>
<dbReference type="GO" id="GO:0003677">
    <property type="term" value="F:DNA binding"/>
    <property type="evidence" value="ECO:0007669"/>
    <property type="project" value="InterPro"/>
</dbReference>
<comment type="caution">
    <text evidence="2">The sequence shown here is derived from an EMBL/GenBank/DDBJ whole genome shotgun (WGS) entry which is preliminary data.</text>
</comment>
<dbReference type="Gene3D" id="1.10.260.40">
    <property type="entry name" value="lambda repressor-like DNA-binding domains"/>
    <property type="match status" value="1"/>
</dbReference>
<sequence>MELADKLGIKKQNINLWIKGKQNIPKKYLPVLSGMFHLDAAYFQKPLTELDKLQIQKEKLERELQPVKIKKIEKFSIFEEDTLLAEKAIYEEPQLNELAAEIDQEMLVDKFKSLTANPLSNKDTVSLFLKLLEDAATEPLFHKTLEGLAHYLDILPREISSEEEQEEFEEELFEVFDDHNY</sequence>
<protein>
    <submittedName>
        <fullName evidence="2">Transcriptional regulator with XRE-family HTH domain</fullName>
    </submittedName>
</protein>